<evidence type="ECO:0000313" key="2">
    <source>
        <dbReference type="Proteomes" id="UP000239907"/>
    </source>
</evidence>
<keyword evidence="2" id="KW-1185">Reference proteome</keyword>
<protein>
    <submittedName>
        <fullName evidence="1">Uncharacterized protein</fullName>
    </submittedName>
</protein>
<accession>A0A2S7U5L0</accession>
<organism evidence="1 2">
    <name type="scientific">Rubritalea profundi</name>
    <dbReference type="NCBI Taxonomy" id="1658618"/>
    <lineage>
        <taxon>Bacteria</taxon>
        <taxon>Pseudomonadati</taxon>
        <taxon>Verrucomicrobiota</taxon>
        <taxon>Verrucomicrobiia</taxon>
        <taxon>Verrucomicrobiales</taxon>
        <taxon>Rubritaleaceae</taxon>
        <taxon>Rubritalea</taxon>
    </lineage>
</organism>
<evidence type="ECO:0000313" key="1">
    <source>
        <dbReference type="EMBL" id="PQJ29612.1"/>
    </source>
</evidence>
<comment type="caution">
    <text evidence="1">The sequence shown here is derived from an EMBL/GenBank/DDBJ whole genome shotgun (WGS) entry which is preliminary data.</text>
</comment>
<dbReference type="Proteomes" id="UP000239907">
    <property type="component" value="Unassembled WGS sequence"/>
</dbReference>
<dbReference type="RefSeq" id="WP_105044119.1">
    <property type="nucleotide sequence ID" value="NZ_MQWA01000001.1"/>
</dbReference>
<gene>
    <name evidence="1" type="ORF">BSZ32_14680</name>
</gene>
<sequence length="116" mass="13505">MAAPKKKDPVIAKERAEAWTGDAVLALYVREWILREFAVMDGEMFVRFTSNDFLSCAGNPTSVEAKIGRVYAEDGLQAGFDWIERELYPKFLLAEKEYQRRQQTQIPRRLRKYGKK</sequence>
<proteinExistence type="predicted"/>
<dbReference type="AlphaFoldDB" id="A0A2S7U5L0"/>
<name>A0A2S7U5L0_9BACT</name>
<dbReference type="OrthoDB" id="194887at2"/>
<reference evidence="1 2" key="1">
    <citation type="submission" date="2016-12" db="EMBL/GenBank/DDBJ databases">
        <title>Study of bacterial adaptation to deep sea.</title>
        <authorList>
            <person name="Song J."/>
            <person name="Yoshizawa S."/>
            <person name="Kogure K."/>
        </authorList>
    </citation>
    <scope>NUCLEOTIDE SEQUENCE [LARGE SCALE GENOMIC DNA]</scope>
    <source>
        <strain evidence="1 2">SAORIC-165</strain>
    </source>
</reference>
<dbReference type="EMBL" id="MQWA01000001">
    <property type="protein sequence ID" value="PQJ29612.1"/>
    <property type="molecule type" value="Genomic_DNA"/>
</dbReference>